<dbReference type="InParanoid" id="A0A6C2YPP2"/>
<dbReference type="InterPro" id="IPR011453">
    <property type="entry name" value="DUF1559"/>
</dbReference>
<reference evidence="3" key="1">
    <citation type="submission" date="2019-04" db="EMBL/GenBank/DDBJ databases">
        <authorList>
            <consortium name="Science for Life Laboratories"/>
        </authorList>
    </citation>
    <scope>NUCLEOTIDE SEQUENCE</scope>
    <source>
        <strain evidence="3">MBLW1</strain>
    </source>
</reference>
<sequence>MFRFVNPPRRRSAYTLLEMVIVIVMSVFLLGLIFPAVQKAREVAANLSCENNLKDIGVAMQQHHATNGSFPPAGTTTPLPQGHSFLTFLLPNLGQEGLYRSIDLEQSVWSRANLDSSAKTTIIKMFICPTAIPRTGGISYVAAGYLPADSGATNLGPVDYAVVTGVGGSFASLLPAGSEIGNTGLLQLDSRATKEDCQDGLSNTIVMAEDAGRTTRFDLGKQIPGRFSSGGAWLDYHAEFTVDGYASNGACAVNCTNDNEIYSFHPGGAQILRADGSVTFLRRSISPGVLAAAISKAGGEAVVASDF</sequence>
<feature type="transmembrane region" description="Helical" evidence="1">
    <location>
        <begin position="12"/>
        <end position="34"/>
    </location>
</feature>
<evidence type="ECO:0000313" key="4">
    <source>
        <dbReference type="Proteomes" id="UP000464378"/>
    </source>
</evidence>
<dbReference type="Pfam" id="PF07596">
    <property type="entry name" value="SBP_bac_10"/>
    <property type="match status" value="1"/>
</dbReference>
<dbReference type="PANTHER" id="PTHR30093">
    <property type="entry name" value="GENERAL SECRETION PATHWAY PROTEIN G"/>
    <property type="match status" value="1"/>
</dbReference>
<dbReference type="KEGG" id="tim:GMBLW1_03700"/>
<keyword evidence="1" id="KW-0812">Transmembrane</keyword>
<dbReference type="EMBL" id="LR586016">
    <property type="protein sequence ID" value="VIP03590.1"/>
    <property type="molecule type" value="Genomic_DNA"/>
</dbReference>
<dbReference type="Gene3D" id="3.30.700.10">
    <property type="entry name" value="Glycoprotein, Type 4 Pilin"/>
    <property type="match status" value="1"/>
</dbReference>
<keyword evidence="1" id="KW-1133">Transmembrane helix</keyword>
<keyword evidence="4" id="KW-1185">Reference proteome</keyword>
<dbReference type="InterPro" id="IPR027558">
    <property type="entry name" value="Pre_pil_HX9DG_C"/>
</dbReference>
<dbReference type="SUPFAM" id="SSF54523">
    <property type="entry name" value="Pili subunits"/>
    <property type="match status" value="1"/>
</dbReference>
<organism evidence="3">
    <name type="scientific">Tuwongella immobilis</name>
    <dbReference type="NCBI Taxonomy" id="692036"/>
    <lineage>
        <taxon>Bacteria</taxon>
        <taxon>Pseudomonadati</taxon>
        <taxon>Planctomycetota</taxon>
        <taxon>Planctomycetia</taxon>
        <taxon>Gemmatales</taxon>
        <taxon>Gemmataceae</taxon>
        <taxon>Tuwongella</taxon>
    </lineage>
</organism>
<accession>A0A6C2YPP2</accession>
<evidence type="ECO:0000259" key="2">
    <source>
        <dbReference type="Pfam" id="PF07596"/>
    </source>
</evidence>
<dbReference type="Proteomes" id="UP000464378">
    <property type="component" value="Chromosome"/>
</dbReference>
<proteinExistence type="predicted"/>
<dbReference type="PANTHER" id="PTHR30093:SF2">
    <property type="entry name" value="TYPE II SECRETION SYSTEM PROTEIN H"/>
    <property type="match status" value="1"/>
</dbReference>
<feature type="domain" description="DUF1559" evidence="2">
    <location>
        <begin position="38"/>
        <end position="287"/>
    </location>
</feature>
<evidence type="ECO:0000256" key="1">
    <source>
        <dbReference type="SAM" id="Phobius"/>
    </source>
</evidence>
<dbReference type="RefSeq" id="WP_162658750.1">
    <property type="nucleotide sequence ID" value="NZ_LR593887.1"/>
</dbReference>
<dbReference type="EMBL" id="LR593887">
    <property type="protein sequence ID" value="VTS04548.1"/>
    <property type="molecule type" value="Genomic_DNA"/>
</dbReference>
<name>A0A6C2YPP2_9BACT</name>
<gene>
    <name evidence="3" type="ORF">GMBLW1_03700</name>
</gene>
<dbReference type="InterPro" id="IPR045584">
    <property type="entry name" value="Pilin-like"/>
</dbReference>
<dbReference type="AlphaFoldDB" id="A0A6C2YPP2"/>
<keyword evidence="1" id="KW-0472">Membrane</keyword>
<dbReference type="NCBIfam" id="TIGR04294">
    <property type="entry name" value="pre_pil_HX9DG"/>
    <property type="match status" value="1"/>
</dbReference>
<evidence type="ECO:0000313" key="3">
    <source>
        <dbReference type="EMBL" id="VIP03590.1"/>
    </source>
</evidence>
<protein>
    <recommendedName>
        <fullName evidence="2">DUF1559 domain-containing protein</fullName>
    </recommendedName>
</protein>